<dbReference type="AlphaFoldDB" id="A0A136A2I5"/>
<dbReference type="SUPFAM" id="SSF46785">
    <property type="entry name" value="Winged helix' DNA-binding domain"/>
    <property type="match status" value="1"/>
</dbReference>
<keyword evidence="3" id="KW-0804">Transcription</keyword>
<organism evidence="5 6">
    <name type="scientific">Paraglaciecola hydrolytica</name>
    <dbReference type="NCBI Taxonomy" id="1799789"/>
    <lineage>
        <taxon>Bacteria</taxon>
        <taxon>Pseudomonadati</taxon>
        <taxon>Pseudomonadota</taxon>
        <taxon>Gammaproteobacteria</taxon>
        <taxon>Alteromonadales</taxon>
        <taxon>Alteromonadaceae</taxon>
        <taxon>Paraglaciecola</taxon>
    </lineage>
</organism>
<dbReference type="InterPro" id="IPR018490">
    <property type="entry name" value="cNMP-bd_dom_sf"/>
</dbReference>
<dbReference type="InterPro" id="IPR014710">
    <property type="entry name" value="RmlC-like_jellyroll"/>
</dbReference>
<dbReference type="Pfam" id="PF00027">
    <property type="entry name" value="cNMP_binding"/>
    <property type="match status" value="1"/>
</dbReference>
<dbReference type="GO" id="GO:0003700">
    <property type="term" value="F:DNA-binding transcription factor activity"/>
    <property type="evidence" value="ECO:0007669"/>
    <property type="project" value="TreeGrafter"/>
</dbReference>
<dbReference type="CDD" id="cd00038">
    <property type="entry name" value="CAP_ED"/>
    <property type="match status" value="1"/>
</dbReference>
<protein>
    <submittedName>
        <fullName evidence="5">Crp/Fnr family transcriptional regulator</fullName>
    </submittedName>
</protein>
<dbReference type="InterPro" id="IPR000595">
    <property type="entry name" value="cNMP-bd_dom"/>
</dbReference>
<dbReference type="STRING" id="1799789.AX660_14940"/>
<evidence type="ECO:0000313" key="5">
    <source>
        <dbReference type="EMBL" id="KXI29423.1"/>
    </source>
</evidence>
<dbReference type="SMART" id="SM00419">
    <property type="entry name" value="HTH_CRP"/>
    <property type="match status" value="1"/>
</dbReference>
<dbReference type="InterPro" id="IPR036390">
    <property type="entry name" value="WH_DNA-bd_sf"/>
</dbReference>
<sequence length="235" mass="26679">MEFDLLLPTLQQSQWFSSLPIELQQTIVTTGTTKQLKQGHYLHRKGDKVDGLYCLISGKLRVSNLTLAGQELILTWLQVGNWFGEISMFDGLPRTHDAIAEQDCILLKLSNQDFEQLLAKQPNLYPHFMRLLCQRVRTTFKLIDEMASLSLKGQLCRRLLLLAEGLELWPTGSIISDAGLFKLTISQESLALMLHSSRQTVNKILKELQAEGLLKVHYGQITLFDKSRLLSLSQV</sequence>
<evidence type="ECO:0000313" key="6">
    <source>
        <dbReference type="Proteomes" id="UP000070299"/>
    </source>
</evidence>
<dbReference type="EMBL" id="LSNE01000005">
    <property type="protein sequence ID" value="KXI29423.1"/>
    <property type="molecule type" value="Genomic_DNA"/>
</dbReference>
<dbReference type="Pfam" id="PF13545">
    <property type="entry name" value="HTH_Crp_2"/>
    <property type="match status" value="1"/>
</dbReference>
<name>A0A136A2I5_9ALTE</name>
<dbReference type="PANTHER" id="PTHR24567">
    <property type="entry name" value="CRP FAMILY TRANSCRIPTIONAL REGULATORY PROTEIN"/>
    <property type="match status" value="1"/>
</dbReference>
<dbReference type="InterPro" id="IPR036388">
    <property type="entry name" value="WH-like_DNA-bd_sf"/>
</dbReference>
<gene>
    <name evidence="5" type="ORF">AX660_14940</name>
</gene>
<dbReference type="SUPFAM" id="SSF51206">
    <property type="entry name" value="cAMP-binding domain-like"/>
    <property type="match status" value="1"/>
</dbReference>
<comment type="caution">
    <text evidence="5">The sequence shown here is derived from an EMBL/GenBank/DDBJ whole genome shotgun (WGS) entry which is preliminary data.</text>
</comment>
<reference evidence="6" key="1">
    <citation type="submission" date="2016-02" db="EMBL/GenBank/DDBJ databases">
        <authorList>
            <person name="Schultz-Johansen M."/>
            <person name="Glaring M.A."/>
            <person name="Bech P.K."/>
            <person name="Stougaard P."/>
        </authorList>
    </citation>
    <scope>NUCLEOTIDE SEQUENCE [LARGE SCALE GENOMIC DNA]</scope>
    <source>
        <strain evidence="6">S66</strain>
    </source>
</reference>
<evidence type="ECO:0000256" key="2">
    <source>
        <dbReference type="ARBA" id="ARBA00023125"/>
    </source>
</evidence>
<accession>A0A136A2I5</accession>
<dbReference type="SMART" id="SM00100">
    <property type="entry name" value="cNMP"/>
    <property type="match status" value="1"/>
</dbReference>
<proteinExistence type="predicted"/>
<dbReference type="GO" id="GO:0003677">
    <property type="term" value="F:DNA binding"/>
    <property type="evidence" value="ECO:0007669"/>
    <property type="project" value="UniProtKB-KW"/>
</dbReference>
<dbReference type="PANTHER" id="PTHR24567:SF74">
    <property type="entry name" value="HTH-TYPE TRANSCRIPTIONAL REGULATOR ARCR"/>
    <property type="match status" value="1"/>
</dbReference>
<evidence type="ECO:0000259" key="4">
    <source>
        <dbReference type="PROSITE" id="PS50042"/>
    </source>
</evidence>
<dbReference type="InterPro" id="IPR012318">
    <property type="entry name" value="HTH_CRP"/>
</dbReference>
<dbReference type="Proteomes" id="UP000070299">
    <property type="component" value="Unassembled WGS sequence"/>
</dbReference>
<dbReference type="Gene3D" id="2.60.120.10">
    <property type="entry name" value="Jelly Rolls"/>
    <property type="match status" value="1"/>
</dbReference>
<dbReference type="GO" id="GO:0005829">
    <property type="term" value="C:cytosol"/>
    <property type="evidence" value="ECO:0007669"/>
    <property type="project" value="TreeGrafter"/>
</dbReference>
<dbReference type="Gene3D" id="1.10.10.10">
    <property type="entry name" value="Winged helix-like DNA-binding domain superfamily/Winged helix DNA-binding domain"/>
    <property type="match status" value="1"/>
</dbReference>
<keyword evidence="2" id="KW-0238">DNA-binding</keyword>
<keyword evidence="1" id="KW-0805">Transcription regulation</keyword>
<dbReference type="InterPro" id="IPR050397">
    <property type="entry name" value="Env_Response_Regulators"/>
</dbReference>
<keyword evidence="6" id="KW-1185">Reference proteome</keyword>
<feature type="domain" description="Cyclic nucleotide-binding" evidence="4">
    <location>
        <begin position="15"/>
        <end position="118"/>
    </location>
</feature>
<evidence type="ECO:0000256" key="3">
    <source>
        <dbReference type="ARBA" id="ARBA00023163"/>
    </source>
</evidence>
<evidence type="ECO:0000256" key="1">
    <source>
        <dbReference type="ARBA" id="ARBA00023015"/>
    </source>
</evidence>
<dbReference type="OrthoDB" id="6881322at2"/>
<dbReference type="PROSITE" id="PS50042">
    <property type="entry name" value="CNMP_BINDING_3"/>
    <property type="match status" value="1"/>
</dbReference>